<dbReference type="AlphaFoldDB" id="A0A0E9TCQ3"/>
<name>A0A0E9TCQ3_ANGAN</name>
<protein>
    <submittedName>
        <fullName evidence="1">Uncharacterized protein</fullName>
    </submittedName>
</protein>
<reference evidence="1" key="2">
    <citation type="journal article" date="2015" name="Fish Shellfish Immunol.">
        <title>Early steps in the European eel (Anguilla anguilla)-Vibrio vulnificus interaction in the gills: Role of the RtxA13 toxin.</title>
        <authorList>
            <person name="Callol A."/>
            <person name="Pajuelo D."/>
            <person name="Ebbesson L."/>
            <person name="Teles M."/>
            <person name="MacKenzie S."/>
            <person name="Amaro C."/>
        </authorList>
    </citation>
    <scope>NUCLEOTIDE SEQUENCE</scope>
</reference>
<sequence>MLTFFVFIYNCWPSIYALLRWMKLVKGEG</sequence>
<reference evidence="1" key="1">
    <citation type="submission" date="2014-11" db="EMBL/GenBank/DDBJ databases">
        <authorList>
            <person name="Amaro Gonzalez C."/>
        </authorList>
    </citation>
    <scope>NUCLEOTIDE SEQUENCE</scope>
</reference>
<evidence type="ECO:0000313" key="1">
    <source>
        <dbReference type="EMBL" id="JAH51366.1"/>
    </source>
</evidence>
<accession>A0A0E9TCQ3</accession>
<organism evidence="1">
    <name type="scientific">Anguilla anguilla</name>
    <name type="common">European freshwater eel</name>
    <name type="synonym">Muraena anguilla</name>
    <dbReference type="NCBI Taxonomy" id="7936"/>
    <lineage>
        <taxon>Eukaryota</taxon>
        <taxon>Metazoa</taxon>
        <taxon>Chordata</taxon>
        <taxon>Craniata</taxon>
        <taxon>Vertebrata</taxon>
        <taxon>Euteleostomi</taxon>
        <taxon>Actinopterygii</taxon>
        <taxon>Neopterygii</taxon>
        <taxon>Teleostei</taxon>
        <taxon>Anguilliformes</taxon>
        <taxon>Anguillidae</taxon>
        <taxon>Anguilla</taxon>
    </lineage>
</organism>
<proteinExistence type="predicted"/>
<dbReference type="EMBL" id="GBXM01057211">
    <property type="protein sequence ID" value="JAH51366.1"/>
    <property type="molecule type" value="Transcribed_RNA"/>
</dbReference>